<evidence type="ECO:0000313" key="2">
    <source>
        <dbReference type="EMBL" id="KGJ23253.1"/>
    </source>
</evidence>
<evidence type="ECO:0000313" key="3">
    <source>
        <dbReference type="Proteomes" id="UP000029858"/>
    </source>
</evidence>
<gene>
    <name evidence="2" type="ORF">IX56_03040</name>
</gene>
<organism evidence="2 3">
    <name type="scientific">Paracoccus sanguinis</name>
    <dbReference type="NCBI Taxonomy" id="1545044"/>
    <lineage>
        <taxon>Bacteria</taxon>
        <taxon>Pseudomonadati</taxon>
        <taxon>Pseudomonadota</taxon>
        <taxon>Alphaproteobacteria</taxon>
        <taxon>Rhodobacterales</taxon>
        <taxon>Paracoccaceae</taxon>
        <taxon>Paracoccus</taxon>
    </lineage>
</organism>
<dbReference type="AlphaFoldDB" id="A0A099GMB0"/>
<accession>A0A099GMB0</accession>
<sequence>MTRFRRLAVVLCVASAPVTAVAGGYVAPPVQLFPVSAPVAAAPAVTSLCSEPVVCAAVALAVMALLIDGDEKAMSHVAPPVVVPPLPGPGIDPAPQPMPVPLPASGILLAAAFAATLLLQVSRSQRSHGRGFQVPGSGWVGHDPAMPPGGYDRGTALLDKSSCPRRHRFLQPTLNEVRA</sequence>
<feature type="signal peptide" evidence="1">
    <location>
        <begin position="1"/>
        <end position="22"/>
    </location>
</feature>
<protein>
    <recommendedName>
        <fullName evidence="4">Secreted protein</fullName>
    </recommendedName>
</protein>
<dbReference type="EMBL" id="JRKQ01000008">
    <property type="protein sequence ID" value="KGJ23253.1"/>
    <property type="molecule type" value="Genomic_DNA"/>
</dbReference>
<comment type="caution">
    <text evidence="2">The sequence shown here is derived from an EMBL/GenBank/DDBJ whole genome shotgun (WGS) entry which is preliminary data.</text>
</comment>
<dbReference type="RefSeq" id="WP_036707324.1">
    <property type="nucleotide sequence ID" value="NZ_JRKQ01000008.1"/>
</dbReference>
<reference evidence="2 3" key="1">
    <citation type="submission" date="2014-09" db="EMBL/GenBank/DDBJ databases">
        <authorList>
            <person name="McGinnis J.M."/>
            <person name="Wolfgang W.J."/>
        </authorList>
    </citation>
    <scope>NUCLEOTIDE SEQUENCE [LARGE SCALE GENOMIC DNA]</scope>
    <source>
        <strain evidence="2 3">5503</strain>
    </source>
</reference>
<evidence type="ECO:0000256" key="1">
    <source>
        <dbReference type="SAM" id="SignalP"/>
    </source>
</evidence>
<evidence type="ECO:0008006" key="4">
    <source>
        <dbReference type="Google" id="ProtNLM"/>
    </source>
</evidence>
<name>A0A099GMB0_9RHOB</name>
<feature type="chain" id="PRO_5001946225" description="Secreted protein" evidence="1">
    <location>
        <begin position="23"/>
        <end position="179"/>
    </location>
</feature>
<keyword evidence="1" id="KW-0732">Signal</keyword>
<reference evidence="2 3" key="2">
    <citation type="submission" date="2014-10" db="EMBL/GenBank/DDBJ databases">
        <title>Paracoccus sanguinis sp. nov., isolated from clinical specimens of New York State patients.</title>
        <authorList>
            <person name="Mingle L.A."/>
            <person name="Cole J.A."/>
            <person name="Lapierre P."/>
            <person name="Musser K.A."/>
        </authorList>
    </citation>
    <scope>NUCLEOTIDE SEQUENCE [LARGE SCALE GENOMIC DNA]</scope>
    <source>
        <strain evidence="2 3">5503</strain>
    </source>
</reference>
<proteinExistence type="predicted"/>
<dbReference type="Proteomes" id="UP000029858">
    <property type="component" value="Unassembled WGS sequence"/>
</dbReference>